<dbReference type="Proteomes" id="UP000499080">
    <property type="component" value="Unassembled WGS sequence"/>
</dbReference>
<evidence type="ECO:0000313" key="2">
    <source>
        <dbReference type="Proteomes" id="UP000499080"/>
    </source>
</evidence>
<gene>
    <name evidence="1" type="ORF">AVEN_108741_1</name>
</gene>
<sequence length="86" mass="9749">MIGVKNSAWNSIRRSINYEALTLTTQPPSSRTKLAANWLIVYPLNGLVSGTRGKVSRNQEEEVYPLKFSTDFIKNYRVVELMACVL</sequence>
<evidence type="ECO:0000313" key="1">
    <source>
        <dbReference type="EMBL" id="GBM38799.1"/>
    </source>
</evidence>
<protein>
    <submittedName>
        <fullName evidence="1">Uncharacterized protein</fullName>
    </submittedName>
</protein>
<comment type="caution">
    <text evidence="1">The sequence shown here is derived from an EMBL/GenBank/DDBJ whole genome shotgun (WGS) entry which is preliminary data.</text>
</comment>
<accession>A0A4Y2FEW1</accession>
<proteinExistence type="predicted"/>
<dbReference type="EMBL" id="BGPR01000878">
    <property type="protein sequence ID" value="GBM38799.1"/>
    <property type="molecule type" value="Genomic_DNA"/>
</dbReference>
<dbReference type="AlphaFoldDB" id="A0A4Y2FEW1"/>
<organism evidence="1 2">
    <name type="scientific">Araneus ventricosus</name>
    <name type="common">Orbweaver spider</name>
    <name type="synonym">Epeira ventricosa</name>
    <dbReference type="NCBI Taxonomy" id="182803"/>
    <lineage>
        <taxon>Eukaryota</taxon>
        <taxon>Metazoa</taxon>
        <taxon>Ecdysozoa</taxon>
        <taxon>Arthropoda</taxon>
        <taxon>Chelicerata</taxon>
        <taxon>Arachnida</taxon>
        <taxon>Araneae</taxon>
        <taxon>Araneomorphae</taxon>
        <taxon>Entelegynae</taxon>
        <taxon>Araneoidea</taxon>
        <taxon>Araneidae</taxon>
        <taxon>Araneus</taxon>
    </lineage>
</organism>
<reference evidence="1 2" key="1">
    <citation type="journal article" date="2019" name="Sci. Rep.">
        <title>Orb-weaving spider Araneus ventricosus genome elucidates the spidroin gene catalogue.</title>
        <authorList>
            <person name="Kono N."/>
            <person name="Nakamura H."/>
            <person name="Ohtoshi R."/>
            <person name="Moran D.A.P."/>
            <person name="Shinohara A."/>
            <person name="Yoshida Y."/>
            <person name="Fujiwara M."/>
            <person name="Mori M."/>
            <person name="Tomita M."/>
            <person name="Arakawa K."/>
        </authorList>
    </citation>
    <scope>NUCLEOTIDE SEQUENCE [LARGE SCALE GENOMIC DNA]</scope>
</reference>
<name>A0A4Y2FEW1_ARAVE</name>
<keyword evidence="2" id="KW-1185">Reference proteome</keyword>